<dbReference type="GO" id="GO:0005634">
    <property type="term" value="C:nucleus"/>
    <property type="evidence" value="ECO:0007669"/>
    <property type="project" value="UniProtKB-SubCell"/>
</dbReference>
<dbReference type="Pfam" id="PF04082">
    <property type="entry name" value="Fungal_trans"/>
    <property type="match status" value="1"/>
</dbReference>
<evidence type="ECO:0000256" key="6">
    <source>
        <dbReference type="ARBA" id="ARBA00023242"/>
    </source>
</evidence>
<gene>
    <name evidence="10" type="ORF">CDD81_1739</name>
</gene>
<dbReference type="PANTHER" id="PTHR40626:SF11">
    <property type="entry name" value="ZINC FINGER PROTEIN YPR022C"/>
    <property type="match status" value="1"/>
</dbReference>
<evidence type="ECO:0000256" key="3">
    <source>
        <dbReference type="ARBA" id="ARBA00022737"/>
    </source>
</evidence>
<protein>
    <recommendedName>
        <fullName evidence="9">C2H2-type domain-containing protein</fullName>
    </recommendedName>
</protein>
<dbReference type="GO" id="GO:0000978">
    <property type="term" value="F:RNA polymerase II cis-regulatory region sequence-specific DNA binding"/>
    <property type="evidence" value="ECO:0007669"/>
    <property type="project" value="InterPro"/>
</dbReference>
<evidence type="ECO:0000256" key="4">
    <source>
        <dbReference type="ARBA" id="ARBA00022771"/>
    </source>
</evidence>
<evidence type="ECO:0000256" key="8">
    <source>
        <dbReference type="SAM" id="MobiDB-lite"/>
    </source>
</evidence>
<evidence type="ECO:0000256" key="5">
    <source>
        <dbReference type="ARBA" id="ARBA00022833"/>
    </source>
</evidence>
<reference evidence="10 11" key="1">
    <citation type="submission" date="2017-06" db="EMBL/GenBank/DDBJ databases">
        <title>Ant-infecting Ophiocordyceps genomes reveal a high diversity of potential behavioral manipulation genes and a possible major role for enterotoxins.</title>
        <authorList>
            <person name="De Bekker C."/>
            <person name="Evans H.C."/>
            <person name="Brachmann A."/>
            <person name="Hughes D.P."/>
        </authorList>
    </citation>
    <scope>NUCLEOTIDE SEQUENCE [LARGE SCALE GENOMIC DNA]</scope>
    <source>
        <strain evidence="10 11">Map64</strain>
    </source>
</reference>
<comment type="caution">
    <text evidence="10">The sequence shown here is derived from an EMBL/GenBank/DDBJ whole genome shotgun (WGS) entry which is preliminary data.</text>
</comment>
<keyword evidence="3" id="KW-0677">Repeat</keyword>
<evidence type="ECO:0000313" key="11">
    <source>
        <dbReference type="Proteomes" id="UP000226192"/>
    </source>
</evidence>
<dbReference type="Proteomes" id="UP000226192">
    <property type="component" value="Unassembled WGS sequence"/>
</dbReference>
<feature type="region of interest" description="Disordered" evidence="8">
    <location>
        <begin position="417"/>
        <end position="436"/>
    </location>
</feature>
<dbReference type="Pfam" id="PF00096">
    <property type="entry name" value="zf-C2H2"/>
    <property type="match status" value="2"/>
</dbReference>
<keyword evidence="4 7" id="KW-0863">Zinc-finger</keyword>
<keyword evidence="6" id="KW-0539">Nucleus</keyword>
<dbReference type="Gene3D" id="3.30.160.60">
    <property type="entry name" value="Classic Zinc Finger"/>
    <property type="match status" value="1"/>
</dbReference>
<evidence type="ECO:0000313" key="10">
    <source>
        <dbReference type="EMBL" id="PHH65653.1"/>
    </source>
</evidence>
<evidence type="ECO:0000259" key="9">
    <source>
        <dbReference type="PROSITE" id="PS50157"/>
    </source>
</evidence>
<feature type="region of interest" description="Disordered" evidence="8">
    <location>
        <begin position="83"/>
        <end position="140"/>
    </location>
</feature>
<evidence type="ECO:0000256" key="2">
    <source>
        <dbReference type="ARBA" id="ARBA00022723"/>
    </source>
</evidence>
<dbReference type="EMBL" id="NJET01000015">
    <property type="protein sequence ID" value="PHH65653.1"/>
    <property type="molecule type" value="Genomic_DNA"/>
</dbReference>
<dbReference type="SMART" id="SM00355">
    <property type="entry name" value="ZnF_C2H2"/>
    <property type="match status" value="2"/>
</dbReference>
<feature type="domain" description="C2H2-type" evidence="9">
    <location>
        <begin position="29"/>
        <end position="58"/>
    </location>
</feature>
<dbReference type="AlphaFoldDB" id="A0A2C5YDG5"/>
<dbReference type="InterPro" id="IPR036236">
    <property type="entry name" value="Znf_C2H2_sf"/>
</dbReference>
<dbReference type="OrthoDB" id="1405595at2759"/>
<evidence type="ECO:0000256" key="7">
    <source>
        <dbReference type="PROSITE-ProRule" id="PRU00042"/>
    </source>
</evidence>
<dbReference type="STRING" id="1399860.A0A2C5YDG5"/>
<comment type="subcellular location">
    <subcellularLocation>
        <location evidence="1">Nucleus</location>
    </subcellularLocation>
</comment>
<dbReference type="CDD" id="cd12148">
    <property type="entry name" value="fungal_TF_MHR"/>
    <property type="match status" value="1"/>
</dbReference>
<dbReference type="GO" id="GO:0000785">
    <property type="term" value="C:chromatin"/>
    <property type="evidence" value="ECO:0007669"/>
    <property type="project" value="TreeGrafter"/>
</dbReference>
<proteinExistence type="predicted"/>
<dbReference type="InterPro" id="IPR051059">
    <property type="entry name" value="VerF-like"/>
</dbReference>
<feature type="region of interest" description="Disordered" evidence="8">
    <location>
        <begin position="1"/>
        <end position="26"/>
    </location>
</feature>
<dbReference type="InterPro" id="IPR007219">
    <property type="entry name" value="XnlR_reg_dom"/>
</dbReference>
<dbReference type="PROSITE" id="PS50157">
    <property type="entry name" value="ZINC_FINGER_C2H2_2"/>
    <property type="match status" value="2"/>
</dbReference>
<organism evidence="10 11">
    <name type="scientific">Ophiocordyceps australis</name>
    <dbReference type="NCBI Taxonomy" id="1399860"/>
    <lineage>
        <taxon>Eukaryota</taxon>
        <taxon>Fungi</taxon>
        <taxon>Dikarya</taxon>
        <taxon>Ascomycota</taxon>
        <taxon>Pezizomycotina</taxon>
        <taxon>Sordariomycetes</taxon>
        <taxon>Hypocreomycetidae</taxon>
        <taxon>Hypocreales</taxon>
        <taxon>Ophiocordycipitaceae</taxon>
        <taxon>Ophiocordyceps</taxon>
    </lineage>
</organism>
<feature type="domain" description="C2H2-type" evidence="9">
    <location>
        <begin position="59"/>
        <end position="88"/>
    </location>
</feature>
<dbReference type="InterPro" id="IPR013087">
    <property type="entry name" value="Znf_C2H2_type"/>
</dbReference>
<dbReference type="PROSITE" id="PS00028">
    <property type="entry name" value="ZINC_FINGER_C2H2_1"/>
    <property type="match status" value="2"/>
</dbReference>
<accession>A0A2C5YDG5</accession>
<keyword evidence="5" id="KW-0862">Zinc</keyword>
<dbReference type="GO" id="GO:0006351">
    <property type="term" value="P:DNA-templated transcription"/>
    <property type="evidence" value="ECO:0007669"/>
    <property type="project" value="InterPro"/>
</dbReference>
<keyword evidence="11" id="KW-1185">Reference proteome</keyword>
<dbReference type="GO" id="GO:0008270">
    <property type="term" value="F:zinc ion binding"/>
    <property type="evidence" value="ECO:0007669"/>
    <property type="project" value="UniProtKB-KW"/>
</dbReference>
<dbReference type="SUPFAM" id="SSF57667">
    <property type="entry name" value="beta-beta-alpha zinc fingers"/>
    <property type="match status" value="2"/>
</dbReference>
<feature type="compositionally biased region" description="Low complexity" evidence="8">
    <location>
        <begin position="115"/>
        <end position="136"/>
    </location>
</feature>
<sequence length="810" mass="90179">MASQQPADASQIRGAGQKRASRKGAVRRFACNHPGCDKKYSRTEHLQRHQLNHNPKEIFQCDVGDCSQRFVRLDLLVRHKKRHTPSYAPRNRVPSFDTPLDWSTSSSKKPPLGQPHEPLTEPLPLKTTPDSPAFAAPRPPPMPRQALYACDAAAMQEPAPMLSLSAAPYLADNQLTQGNSFAAWILDPQATYSDLASPAMPFAHVPMASVFGNAAALHPLSLDHESLDSISSTELASVHSDSSPDWLDEARHHEVLYWFHELRRKQSAMANVPLDDGATHLPVLSLEMMQRCLDEFWSKLSPRLPMIHQPSFRANACPILLLLVMMALGAASSSYSKNAPAPSSHLAMFADVVVTGIRWEILTCHDSTPPVALWVAQALLLVEFFEKLYSSRRLHERAHIYHPSFLTLLRRGSPLIGSPAGETPTEPQQNRSRESQAEVAETDLEAWWARWIAAESMRRVVFVAFMLDIMHAAMFGHASEMAAHEIRLPLPCEDYVWRANNACHVRQLEAAHRWRRLSFLDGLKNAFHSKEVKTHAFGRIIIMCGLLSVGWHLGHRETHLKWLDLWAPPNETQTNWRKMLLRALDGCKESLDSATTAFGYAAMAKEPVPSAAIVYHLAHISLYVDIVDCQVYAGAHELMGRRMSSQERGAVAKRMSIWSRQPSTRHAILHAFRLLHCILVRQCPPRHMCTAQTHYSIACEGDAQRPWIMYYAVLAIWAFVQAIGRPPGKGFPLQTLQAGDSAYASMSNYVAETAGLHELDEGVAAALHEGLPDLLDVVEGVLEEARAEVLVEARGRLGVCKEMLLGGGGL</sequence>
<dbReference type="PANTHER" id="PTHR40626">
    <property type="entry name" value="MIP31509P"/>
    <property type="match status" value="1"/>
</dbReference>
<keyword evidence="2" id="KW-0479">Metal-binding</keyword>
<dbReference type="GO" id="GO:0000981">
    <property type="term" value="F:DNA-binding transcription factor activity, RNA polymerase II-specific"/>
    <property type="evidence" value="ECO:0007669"/>
    <property type="project" value="InterPro"/>
</dbReference>
<name>A0A2C5YDG5_9HYPO</name>
<evidence type="ECO:0000256" key="1">
    <source>
        <dbReference type="ARBA" id="ARBA00004123"/>
    </source>
</evidence>